<feature type="region of interest" description="Disordered" evidence="2">
    <location>
        <begin position="817"/>
        <end position="864"/>
    </location>
</feature>
<feature type="region of interest" description="Disordered" evidence="2">
    <location>
        <begin position="876"/>
        <end position="901"/>
    </location>
</feature>
<sequence>MKMTAEISQTATVPSSETLPSQQEAMEKMLEETVLEEARSIFRKFSMSLGSRKNSTKSLKSLESVVAENSPAGAQDITQANQKIWVKDKSEKNFDIPHPGPDAPRGQEDGGQDFIVKDAAEPELYLKSGDYQEGDSLAQLDFDAAVATSTPLAINSGNNSAADESQESPSPPGSGEEPKVVKGGNRGGGGDSSEQNSLAGKEKETSSSQNRLLPKRNSTAHGSNNDDNQKDNGIHTDSNGANEIRPRSGIRPVEIETNSDAEKQSHSDNRNSNKSGAGDGNSNQQRRESLLTNSTISSYSKEGGDKFGAIATADRNLVGSKSIISSKKIEKGEIGKGKRAINGHIVSQAGHRAVGGTRSLQQATPGGRSKKTCHQNKPSGGNQPSNNQDYKTGRLLPSDEEQETDTFREAFDDVHETSVVDLRTAAGFLNRSAPDLYASGDSCIYLSNKPNNTANSLLVGQSHYGHSLHDLNGQSVASHSQRRSKYLEYGNGEGHVLRTTPNDGGKSSTRQMVIIKRSSRQIRHTSSAVVKATKVSLVDESGKLEDLQYEGENITKCFQPAPKSSPTSLTQNPMSLSIAVSVKEIGDITTQTNGAGEDGSETKLAGAAAGEDIIISHKAAMIGSGHSDEVQPNEISATNHIEENGSALQNNEQDDPGVVNSIIELANGSNVDEADGHVSACNTTSEAVVDTESDKIGTIENAVSDFVEKMVSAIANAIDSAANETDNQNNNEMEPERVTSASENSRHLNNVDKDHDQHAFAEALATVTATAVSTPVDYVAEPQPANEFRNGASAENSQIITASEAPVASVSFSVKDSNAPANLGEESAVESTTEQSDIDGVERDTPSTDLADKGNYESDVTTPGDQMVEVNIETTPESNLVDDDTEDAREEFTGESRPEIESDFISPLSAISERSGSAFQVTEAIANVESEQKKPEEFEYTERQRQHPGDVYDDKSDDQLHEPYEDLDVDNGQPVACTSSTPVVPPSPPVVAQRGSVVGSAHSAPAASSRTASAVIHRSQMSAASKRSSSGVSRWSPTLQKVSRTSSAAAPPRTSRANSATVFPKTSSRAASATSIVPKGASRASSATKQGSRGSSGIARGETFIKESKKDDEEEQQQQLSLGLIKSAKTIIDDSVNNAARTLSASVHSTSLSHEDSKSITTSEDVVTVVEAFPVDGSESRLSGDTMIIEKGEACTKEESASTENVVHPTDVEDAEDTTTEDIPEDGLLFDSQDGDQMTPDSKEEREEIVKAGNDNKESTDPEVLDSNFVKGGDVANDRVYDKGEDEVNAAGISAEETAAPTTHPEHHEPAAIAGAPSDDAESTGLRTPDSKTTTLDDSMSLPNDSGHATEEDRGSSPDFRRSDIGDAVAVVPILHSDTVPSKKSTRSVKRGAKPSTVLPPKAPAPTRTRKSPARTRRNKSPPPPDKYLNRLKRSKSESVALHKLGSSGNGICRVNSRASVNNGEGRLSRLQSKSVAEMEQQRHEEMEKLRAKLDNLRAERRECEAQKEEMVRHVKGLQGKLIQEKETVHDMWKKRYYEEKKITPKLEEESAKLRQELERIHRDLITRVEGRDANDARSSYTRLEEPSNKLSYKIMISGLLQEIEDLKRRLESTKLRLSAEAKLRAMAEKDVRTLREDLIQKKIQVTLTRKETDSVIAPFYRDTIYSLHPMI</sequence>
<dbReference type="RefSeq" id="XP_022647744.1">
    <property type="nucleotide sequence ID" value="XM_022792009.1"/>
</dbReference>
<feature type="compositionally biased region" description="Polar residues" evidence="2">
    <location>
        <begin position="206"/>
        <end position="226"/>
    </location>
</feature>
<feature type="compositionally biased region" description="Basic and acidic residues" evidence="2">
    <location>
        <begin position="840"/>
        <end position="856"/>
    </location>
</feature>
<feature type="region of interest" description="Disordered" evidence="2">
    <location>
        <begin position="927"/>
        <end position="1101"/>
    </location>
</feature>
<feature type="compositionally biased region" description="Polar residues" evidence="2">
    <location>
        <begin position="1"/>
        <end position="24"/>
    </location>
</feature>
<dbReference type="InterPro" id="IPR039062">
    <property type="entry name" value="SPAT1"/>
</dbReference>
<feature type="compositionally biased region" description="Basic and acidic residues" evidence="2">
    <location>
        <begin position="1348"/>
        <end position="1365"/>
    </location>
</feature>
<dbReference type="PANTHER" id="PTHR14421:SF3">
    <property type="entry name" value="SPERMATOGENESIS-ASSOCIATED PROTEIN 1"/>
    <property type="match status" value="1"/>
</dbReference>
<evidence type="ECO:0000256" key="2">
    <source>
        <dbReference type="SAM" id="MobiDB-lite"/>
    </source>
</evidence>
<dbReference type="PANTHER" id="PTHR14421">
    <property type="entry name" value="SPERMATOGENESIS-ASSOCIATED PROTEIN 1"/>
    <property type="match status" value="1"/>
</dbReference>
<feature type="region of interest" description="Disordered" evidence="2">
    <location>
        <begin position="1194"/>
        <end position="1487"/>
    </location>
</feature>
<feature type="compositionally biased region" description="Low complexity" evidence="2">
    <location>
        <begin position="990"/>
        <end position="1036"/>
    </location>
</feature>
<dbReference type="InParanoid" id="A0A7M7JKW7"/>
<feature type="region of interest" description="Disordered" evidence="2">
    <location>
        <begin position="151"/>
        <end position="305"/>
    </location>
</feature>
<dbReference type="KEGG" id="vde:111244682"/>
<feature type="compositionally biased region" description="Basic residues" evidence="2">
    <location>
        <begin position="1384"/>
        <end position="1393"/>
    </location>
</feature>
<evidence type="ECO:0000259" key="3">
    <source>
        <dbReference type="Pfam" id="PF15743"/>
    </source>
</evidence>
<reference evidence="4" key="1">
    <citation type="submission" date="2021-01" db="UniProtKB">
        <authorList>
            <consortium name="EnsemblMetazoa"/>
        </authorList>
    </citation>
    <scope>IDENTIFICATION</scope>
</reference>
<keyword evidence="1" id="KW-0175">Coiled coil</keyword>
<feature type="compositionally biased region" description="Basic and acidic residues" evidence="2">
    <location>
        <begin position="890"/>
        <end position="900"/>
    </location>
</feature>
<evidence type="ECO:0000313" key="4">
    <source>
        <dbReference type="EnsemblMetazoa" id="XP_022647744"/>
    </source>
</evidence>
<feature type="domain" description="Spermatogenesis-associated protein 1 C-terminal" evidence="3">
    <location>
        <begin position="1494"/>
        <end position="1643"/>
    </location>
</feature>
<protein>
    <recommendedName>
        <fullName evidence="3">Spermatogenesis-associated protein 1 C-terminal domain-containing protein</fullName>
    </recommendedName>
</protein>
<feature type="compositionally biased region" description="Polar residues" evidence="2">
    <location>
        <begin position="272"/>
        <end position="300"/>
    </location>
</feature>
<feature type="region of interest" description="Disordered" evidence="2">
    <location>
        <begin position="1"/>
        <end position="27"/>
    </location>
</feature>
<dbReference type="Pfam" id="PF15743">
    <property type="entry name" value="SPATA1_C"/>
    <property type="match status" value="1"/>
</dbReference>
<name>A0A7M7JKW7_VARDE</name>
<feature type="compositionally biased region" description="Polar residues" evidence="2">
    <location>
        <begin position="1083"/>
        <end position="1095"/>
    </location>
</feature>
<dbReference type="EnsemblMetazoa" id="XM_022792009">
    <property type="protein sequence ID" value="XP_022647744"/>
    <property type="gene ID" value="LOC111244682"/>
</dbReference>
<proteinExistence type="predicted"/>
<feature type="compositionally biased region" description="Basic and acidic residues" evidence="2">
    <location>
        <begin position="930"/>
        <end position="964"/>
    </location>
</feature>
<feature type="compositionally biased region" description="Basic and acidic residues" evidence="2">
    <location>
        <begin position="1241"/>
        <end position="1260"/>
    </location>
</feature>
<feature type="coiled-coil region" evidence="1">
    <location>
        <begin position="1597"/>
        <end position="1624"/>
    </location>
</feature>
<feature type="compositionally biased region" description="Low complexity" evidence="2">
    <location>
        <begin position="1043"/>
        <end position="1060"/>
    </location>
</feature>
<feature type="compositionally biased region" description="Acidic residues" evidence="2">
    <location>
        <begin position="880"/>
        <end position="889"/>
    </location>
</feature>
<dbReference type="InterPro" id="IPR031478">
    <property type="entry name" value="SPATA1_C"/>
</dbReference>
<dbReference type="Proteomes" id="UP000594260">
    <property type="component" value="Unplaced"/>
</dbReference>
<feature type="region of interest" description="Disordered" evidence="2">
    <location>
        <begin position="348"/>
        <end position="393"/>
    </location>
</feature>
<evidence type="ECO:0000313" key="5">
    <source>
        <dbReference type="Proteomes" id="UP000594260"/>
    </source>
</evidence>
<accession>A0A7M7JKW7</accession>
<feature type="compositionally biased region" description="Polar residues" evidence="2">
    <location>
        <begin position="1331"/>
        <end position="1344"/>
    </location>
</feature>
<feature type="compositionally biased region" description="Acidic residues" evidence="2">
    <location>
        <begin position="1212"/>
        <end position="1225"/>
    </location>
</feature>
<evidence type="ECO:0000256" key="1">
    <source>
        <dbReference type="SAM" id="Coils"/>
    </source>
</evidence>
<keyword evidence="5" id="KW-1185">Reference proteome</keyword>
<organism evidence="4 5">
    <name type="scientific">Varroa destructor</name>
    <name type="common">Honeybee mite</name>
    <dbReference type="NCBI Taxonomy" id="109461"/>
    <lineage>
        <taxon>Eukaryota</taxon>
        <taxon>Metazoa</taxon>
        <taxon>Ecdysozoa</taxon>
        <taxon>Arthropoda</taxon>
        <taxon>Chelicerata</taxon>
        <taxon>Arachnida</taxon>
        <taxon>Acari</taxon>
        <taxon>Parasitiformes</taxon>
        <taxon>Mesostigmata</taxon>
        <taxon>Gamasina</taxon>
        <taxon>Dermanyssoidea</taxon>
        <taxon>Varroidae</taxon>
        <taxon>Varroa</taxon>
    </lineage>
</organism>
<dbReference type="OrthoDB" id="9901850at2759"/>
<feature type="compositionally biased region" description="Basic residues" evidence="2">
    <location>
        <begin position="1408"/>
        <end position="1420"/>
    </location>
</feature>
<feature type="region of interest" description="Disordered" evidence="2">
    <location>
        <begin position="88"/>
        <end position="121"/>
    </location>
</feature>
<dbReference type="GeneID" id="111244682"/>
<feature type="compositionally biased region" description="Polar residues" evidence="2">
    <location>
        <begin position="1064"/>
        <end position="1075"/>
    </location>
</feature>
<feature type="compositionally biased region" description="Basic and acidic residues" evidence="2">
    <location>
        <begin position="260"/>
        <end position="271"/>
    </location>
</feature>
<feature type="compositionally biased region" description="Polar residues" evidence="2">
    <location>
        <begin position="151"/>
        <end position="163"/>
    </location>
</feature>
<feature type="compositionally biased region" description="Polar residues" evidence="2">
    <location>
        <begin position="375"/>
        <end position="390"/>
    </location>
</feature>